<dbReference type="PROSITE" id="PS00108">
    <property type="entry name" value="PROTEIN_KINASE_ST"/>
    <property type="match status" value="1"/>
</dbReference>
<dbReference type="InterPro" id="IPR000719">
    <property type="entry name" value="Prot_kinase_dom"/>
</dbReference>
<dbReference type="CDD" id="cd00130">
    <property type="entry name" value="PAS"/>
    <property type="match status" value="1"/>
</dbReference>
<dbReference type="InterPro" id="IPR011009">
    <property type="entry name" value="Kinase-like_dom_sf"/>
</dbReference>
<dbReference type="Gene3D" id="1.10.510.10">
    <property type="entry name" value="Transferase(Phosphotransferase) domain 1"/>
    <property type="match status" value="1"/>
</dbReference>
<evidence type="ECO:0000256" key="5">
    <source>
        <dbReference type="ARBA" id="ARBA00022606"/>
    </source>
</evidence>
<protein>
    <recommendedName>
        <fullName evidence="2">non-specific serine/threonine protein kinase</fullName>
        <ecNumber evidence="2">2.7.11.1</ecNumber>
    </recommendedName>
</protein>
<comment type="catalytic activity">
    <reaction evidence="12">
        <text>L-threonyl-[protein] + ATP = O-phospho-L-threonyl-[protein] + ADP + H(+)</text>
        <dbReference type="Rhea" id="RHEA:46608"/>
        <dbReference type="Rhea" id="RHEA-COMP:11060"/>
        <dbReference type="Rhea" id="RHEA-COMP:11605"/>
        <dbReference type="ChEBI" id="CHEBI:15378"/>
        <dbReference type="ChEBI" id="CHEBI:30013"/>
        <dbReference type="ChEBI" id="CHEBI:30616"/>
        <dbReference type="ChEBI" id="CHEBI:61977"/>
        <dbReference type="ChEBI" id="CHEBI:456216"/>
        <dbReference type="EC" id="2.7.11.1"/>
    </reaction>
</comment>
<evidence type="ECO:0000256" key="3">
    <source>
        <dbReference type="ARBA" id="ARBA00022527"/>
    </source>
</evidence>
<dbReference type="GO" id="GO:0004674">
    <property type="term" value="F:protein serine/threonine kinase activity"/>
    <property type="evidence" value="ECO:0007669"/>
    <property type="project" value="UniProtKB-KW"/>
</dbReference>
<dbReference type="SMART" id="SM00091">
    <property type="entry name" value="PAS"/>
    <property type="match status" value="1"/>
</dbReference>
<evidence type="ECO:0000256" key="15">
    <source>
        <dbReference type="SAM" id="MobiDB-lite"/>
    </source>
</evidence>
<accession>A0AAV8THB4</accession>
<comment type="caution">
    <text evidence="18">The sequence shown here is derived from an EMBL/GenBank/DDBJ whole genome shotgun (WGS) entry which is preliminary data.</text>
</comment>
<dbReference type="InterPro" id="IPR000014">
    <property type="entry name" value="PAS"/>
</dbReference>
<comment type="catalytic activity">
    <reaction evidence="13">
        <text>L-seryl-[protein] + ATP = O-phospho-L-seryl-[protein] + ADP + H(+)</text>
        <dbReference type="Rhea" id="RHEA:17989"/>
        <dbReference type="Rhea" id="RHEA-COMP:9863"/>
        <dbReference type="Rhea" id="RHEA-COMP:11604"/>
        <dbReference type="ChEBI" id="CHEBI:15378"/>
        <dbReference type="ChEBI" id="CHEBI:29999"/>
        <dbReference type="ChEBI" id="CHEBI:30616"/>
        <dbReference type="ChEBI" id="CHEBI:83421"/>
        <dbReference type="ChEBI" id="CHEBI:456216"/>
        <dbReference type="EC" id="2.7.11.1"/>
    </reaction>
</comment>
<evidence type="ECO:0000256" key="12">
    <source>
        <dbReference type="ARBA" id="ARBA00047899"/>
    </source>
</evidence>
<evidence type="ECO:0000259" key="17">
    <source>
        <dbReference type="PROSITE" id="PS50112"/>
    </source>
</evidence>
<dbReference type="SUPFAM" id="SSF55785">
    <property type="entry name" value="PYP-like sensor domain (PAS domain)"/>
    <property type="match status" value="1"/>
</dbReference>
<dbReference type="GO" id="GO:0005524">
    <property type="term" value="F:ATP binding"/>
    <property type="evidence" value="ECO:0007669"/>
    <property type="project" value="UniProtKB-UniRule"/>
</dbReference>
<keyword evidence="4" id="KW-0600">Photoreceptor protein</keyword>
<dbReference type="SUPFAM" id="SSF56112">
    <property type="entry name" value="Protein kinase-like (PK-like)"/>
    <property type="match status" value="1"/>
</dbReference>
<dbReference type="InterPro" id="IPR001245">
    <property type="entry name" value="Ser-Thr/Tyr_kinase_cat_dom"/>
</dbReference>
<dbReference type="PANTHER" id="PTHR23257:SF878">
    <property type="entry name" value="PAS DOMAIN-CONTAINING PROTEIN TYROSINE KINASE FAMILY PROTEIN"/>
    <property type="match status" value="1"/>
</dbReference>
<evidence type="ECO:0000256" key="11">
    <source>
        <dbReference type="ARBA" id="ARBA00023170"/>
    </source>
</evidence>
<dbReference type="EMBL" id="JAIWQS010000005">
    <property type="protein sequence ID" value="KAJ8766138.1"/>
    <property type="molecule type" value="Genomic_DNA"/>
</dbReference>
<dbReference type="InterPro" id="IPR017441">
    <property type="entry name" value="Protein_kinase_ATP_BS"/>
</dbReference>
<dbReference type="GO" id="GO:0007165">
    <property type="term" value="P:signal transduction"/>
    <property type="evidence" value="ECO:0007669"/>
    <property type="project" value="TreeGrafter"/>
</dbReference>
<dbReference type="SMART" id="SM00220">
    <property type="entry name" value="S_TKc"/>
    <property type="match status" value="1"/>
</dbReference>
<dbReference type="Pfam" id="PF07714">
    <property type="entry name" value="PK_Tyr_Ser-Thr"/>
    <property type="match status" value="1"/>
</dbReference>
<evidence type="ECO:0000256" key="2">
    <source>
        <dbReference type="ARBA" id="ARBA00012513"/>
    </source>
</evidence>
<reference evidence="18 19" key="1">
    <citation type="submission" date="2021-09" db="EMBL/GenBank/DDBJ databases">
        <title>Genomic insights and catalytic innovation underlie evolution of tropane alkaloids biosynthesis.</title>
        <authorList>
            <person name="Wang Y.-J."/>
            <person name="Tian T."/>
            <person name="Huang J.-P."/>
            <person name="Huang S.-X."/>
        </authorList>
    </citation>
    <scope>NUCLEOTIDE SEQUENCE [LARGE SCALE GENOMIC DNA]</scope>
    <source>
        <strain evidence="18">KIB-2018</strain>
        <tissue evidence="18">Leaf</tissue>
    </source>
</reference>
<feature type="domain" description="PAS" evidence="17">
    <location>
        <begin position="58"/>
        <end position="129"/>
    </location>
</feature>
<keyword evidence="8" id="KW-0418">Kinase</keyword>
<dbReference type="InterPro" id="IPR013767">
    <property type="entry name" value="PAS_fold"/>
</dbReference>
<dbReference type="NCBIfam" id="TIGR00229">
    <property type="entry name" value="sensory_box"/>
    <property type="match status" value="1"/>
</dbReference>
<evidence type="ECO:0000256" key="6">
    <source>
        <dbReference type="ARBA" id="ARBA00022679"/>
    </source>
</evidence>
<dbReference type="Proteomes" id="UP001159364">
    <property type="component" value="Linkage Group LG05"/>
</dbReference>
<feature type="compositionally biased region" description="Low complexity" evidence="15">
    <location>
        <begin position="366"/>
        <end position="380"/>
    </location>
</feature>
<dbReference type="PROSITE" id="PS50011">
    <property type="entry name" value="PROTEIN_KINASE_DOM"/>
    <property type="match status" value="1"/>
</dbReference>
<dbReference type="CDD" id="cd13999">
    <property type="entry name" value="STKc_MAP3K-like"/>
    <property type="match status" value="1"/>
</dbReference>
<dbReference type="PANTHER" id="PTHR23257">
    <property type="entry name" value="SERINE-THREONINE PROTEIN KINASE"/>
    <property type="match status" value="1"/>
</dbReference>
<feature type="compositionally biased region" description="Basic and acidic residues" evidence="15">
    <location>
        <begin position="9"/>
        <end position="19"/>
    </location>
</feature>
<evidence type="ECO:0000256" key="10">
    <source>
        <dbReference type="ARBA" id="ARBA00022991"/>
    </source>
</evidence>
<dbReference type="PROSITE" id="PS50112">
    <property type="entry name" value="PAS"/>
    <property type="match status" value="1"/>
</dbReference>
<name>A0AAV8THB4_9ROSI</name>
<evidence type="ECO:0000256" key="13">
    <source>
        <dbReference type="ARBA" id="ARBA00048679"/>
    </source>
</evidence>
<feature type="region of interest" description="Disordered" evidence="15">
    <location>
        <begin position="364"/>
        <end position="383"/>
    </location>
</feature>
<keyword evidence="10" id="KW-0157">Chromophore</keyword>
<dbReference type="EC" id="2.7.11.1" evidence="2"/>
<proteinExistence type="inferred from homology"/>
<feature type="domain" description="Protein kinase" evidence="16">
    <location>
        <begin position="398"/>
        <end position="576"/>
    </location>
</feature>
<gene>
    <name evidence="18" type="ORF">K2173_021655</name>
</gene>
<sequence>MAMYQSDLEASHAKLKEQLSEPVEENSRKNGGSMMAMSAAGDETSDSGGVYIPGFFISGSPYKSVLESMGHAVHVCTASSGEITYWNHSAEKLYGWKEYEVLGQSISELLVAEEHYTPFKQIMECLNSGKLWSGRFPLKKRSGEIFMAMITKSPLYEDGELAGIITVSSDAAIFNAANSESLRAGQPHANEPIRINPEKIHRKPRLPIAAIPQIASSVFNLASKILPQKHDDGTCNEHLNSEDKEQSVKDAEELKSEIPTLTSCCSTIHNVHKRQSSCKRNSSLEVKSVHPNVAERRVSKDSGESCNLAASTECKESLRFAKPVYPVPILDWQENGNELDIEEANLEASELDGELQRQQEVIKFPSLGESTSSRGSSSNKGDQDSNCLLDCEIHWEDLDLGEEIGQGSFAAVYRGLWNGSDVAVKAYLGNDYREETLKDYKKEIDIMRRLRHPNVLLFMGAVYSPERLAIVTEFLPRGSLFKTLHKSNQALDMRRRLRMALDVARGMNYLHRRNPPIVHRDLKSSNLLVDKNWTVKVGDFGLSKWKNATFLTAKSGRGTPQWMAPEILRNEPSNEN</sequence>
<evidence type="ECO:0000313" key="19">
    <source>
        <dbReference type="Proteomes" id="UP001159364"/>
    </source>
</evidence>
<keyword evidence="11" id="KW-0675">Receptor</keyword>
<evidence type="ECO:0000256" key="1">
    <source>
        <dbReference type="ARBA" id="ARBA00010507"/>
    </source>
</evidence>
<keyword evidence="9 14" id="KW-0067">ATP-binding</keyword>
<dbReference type="FunFam" id="3.30.200.20:FF:000060">
    <property type="entry name" value="Serine/threonine-protein kinase isoform 1"/>
    <property type="match status" value="1"/>
</dbReference>
<evidence type="ECO:0000259" key="16">
    <source>
        <dbReference type="PROSITE" id="PS50011"/>
    </source>
</evidence>
<dbReference type="Gene3D" id="3.30.450.20">
    <property type="entry name" value="PAS domain"/>
    <property type="match status" value="1"/>
</dbReference>
<dbReference type="Pfam" id="PF00989">
    <property type="entry name" value="PAS"/>
    <property type="match status" value="1"/>
</dbReference>
<dbReference type="InterPro" id="IPR050167">
    <property type="entry name" value="Ser_Thr_protein_kinase"/>
</dbReference>
<dbReference type="GO" id="GO:0005737">
    <property type="term" value="C:cytoplasm"/>
    <property type="evidence" value="ECO:0007669"/>
    <property type="project" value="TreeGrafter"/>
</dbReference>
<dbReference type="GO" id="GO:0006355">
    <property type="term" value="P:regulation of DNA-templated transcription"/>
    <property type="evidence" value="ECO:0007669"/>
    <property type="project" value="InterPro"/>
</dbReference>
<evidence type="ECO:0000256" key="9">
    <source>
        <dbReference type="ARBA" id="ARBA00022840"/>
    </source>
</evidence>
<organism evidence="18 19">
    <name type="scientific">Erythroxylum novogranatense</name>
    <dbReference type="NCBI Taxonomy" id="1862640"/>
    <lineage>
        <taxon>Eukaryota</taxon>
        <taxon>Viridiplantae</taxon>
        <taxon>Streptophyta</taxon>
        <taxon>Embryophyta</taxon>
        <taxon>Tracheophyta</taxon>
        <taxon>Spermatophyta</taxon>
        <taxon>Magnoliopsida</taxon>
        <taxon>eudicotyledons</taxon>
        <taxon>Gunneridae</taxon>
        <taxon>Pentapetalae</taxon>
        <taxon>rosids</taxon>
        <taxon>fabids</taxon>
        <taxon>Malpighiales</taxon>
        <taxon>Erythroxylaceae</taxon>
        <taxon>Erythroxylum</taxon>
    </lineage>
</organism>
<keyword evidence="5" id="KW-0716">Sensory transduction</keyword>
<dbReference type="PROSITE" id="PS00107">
    <property type="entry name" value="PROTEIN_KINASE_ATP"/>
    <property type="match status" value="1"/>
</dbReference>
<keyword evidence="3" id="KW-0723">Serine/threonine-protein kinase</keyword>
<dbReference type="GO" id="GO:0009881">
    <property type="term" value="F:photoreceptor activity"/>
    <property type="evidence" value="ECO:0007669"/>
    <property type="project" value="UniProtKB-KW"/>
</dbReference>
<dbReference type="InterPro" id="IPR035965">
    <property type="entry name" value="PAS-like_dom_sf"/>
</dbReference>
<evidence type="ECO:0000256" key="14">
    <source>
        <dbReference type="PROSITE-ProRule" id="PRU10141"/>
    </source>
</evidence>
<evidence type="ECO:0000256" key="4">
    <source>
        <dbReference type="ARBA" id="ARBA00022543"/>
    </source>
</evidence>
<keyword evidence="19" id="KW-1185">Reference proteome</keyword>
<feature type="binding site" evidence="14">
    <location>
        <position position="425"/>
    </location>
    <ligand>
        <name>ATP</name>
        <dbReference type="ChEBI" id="CHEBI:30616"/>
    </ligand>
</feature>
<keyword evidence="6" id="KW-0808">Transferase</keyword>
<comment type="similarity">
    <text evidence="1">Belongs to the protein kinase superfamily. TKL Ser/Thr protein kinase family. RAF subfamily.</text>
</comment>
<evidence type="ECO:0000256" key="7">
    <source>
        <dbReference type="ARBA" id="ARBA00022741"/>
    </source>
</evidence>
<evidence type="ECO:0000313" key="18">
    <source>
        <dbReference type="EMBL" id="KAJ8766138.1"/>
    </source>
</evidence>
<feature type="region of interest" description="Disordered" evidence="15">
    <location>
        <begin position="1"/>
        <end position="39"/>
    </location>
</feature>
<dbReference type="InterPro" id="IPR008271">
    <property type="entry name" value="Ser/Thr_kinase_AS"/>
</dbReference>
<dbReference type="Gene3D" id="3.30.200.20">
    <property type="entry name" value="Phosphorylase Kinase, domain 1"/>
    <property type="match status" value="1"/>
</dbReference>
<evidence type="ECO:0000256" key="8">
    <source>
        <dbReference type="ARBA" id="ARBA00022777"/>
    </source>
</evidence>
<dbReference type="AlphaFoldDB" id="A0AAV8THB4"/>
<keyword evidence="7 14" id="KW-0547">Nucleotide-binding</keyword>